<feature type="transmembrane region" description="Helical" evidence="1">
    <location>
        <begin position="73"/>
        <end position="91"/>
    </location>
</feature>
<organism evidence="2 3">
    <name type="scientific">Rhodoferax koreensis</name>
    <dbReference type="NCBI Taxonomy" id="1842727"/>
    <lineage>
        <taxon>Bacteria</taxon>
        <taxon>Pseudomonadati</taxon>
        <taxon>Pseudomonadota</taxon>
        <taxon>Betaproteobacteria</taxon>
        <taxon>Burkholderiales</taxon>
        <taxon>Comamonadaceae</taxon>
        <taxon>Rhodoferax</taxon>
    </lineage>
</organism>
<dbReference type="AlphaFoldDB" id="A0A1P8JT21"/>
<feature type="transmembrane region" description="Helical" evidence="1">
    <location>
        <begin position="7"/>
        <end position="25"/>
    </location>
</feature>
<dbReference type="RefSeq" id="WP_076197822.1">
    <property type="nucleotide sequence ID" value="NZ_CP019236.1"/>
</dbReference>
<evidence type="ECO:0000256" key="1">
    <source>
        <dbReference type="SAM" id="Phobius"/>
    </source>
</evidence>
<dbReference type="STRING" id="1842727.RD110_06585"/>
<dbReference type="InterPro" id="IPR018687">
    <property type="entry name" value="DUF2177_membr"/>
</dbReference>
<keyword evidence="1" id="KW-0472">Membrane</keyword>
<feature type="transmembrane region" description="Helical" evidence="1">
    <location>
        <begin position="45"/>
        <end position="66"/>
    </location>
</feature>
<evidence type="ECO:0008006" key="4">
    <source>
        <dbReference type="Google" id="ProtNLM"/>
    </source>
</evidence>
<dbReference type="Pfam" id="PF09945">
    <property type="entry name" value="DUF2177"/>
    <property type="match status" value="1"/>
</dbReference>
<dbReference type="OrthoDB" id="166547at2"/>
<accession>A0A1P8JT21</accession>
<dbReference type="Proteomes" id="UP000186609">
    <property type="component" value="Chromosome"/>
</dbReference>
<evidence type="ECO:0000313" key="2">
    <source>
        <dbReference type="EMBL" id="APW36899.1"/>
    </source>
</evidence>
<gene>
    <name evidence="2" type="ORF">RD110_06585</name>
</gene>
<dbReference type="EMBL" id="CP019236">
    <property type="protein sequence ID" value="APW36899.1"/>
    <property type="molecule type" value="Genomic_DNA"/>
</dbReference>
<protein>
    <recommendedName>
        <fullName evidence="4">DUF2177 domain-containing protein</fullName>
    </recommendedName>
</protein>
<name>A0A1P8JT21_9BURK</name>
<reference evidence="2 3" key="1">
    <citation type="submission" date="2017-01" db="EMBL/GenBank/DDBJ databases">
        <authorList>
            <person name="Mah S.A."/>
            <person name="Swanson W.J."/>
            <person name="Moy G.W."/>
            <person name="Vacquier V.D."/>
        </authorList>
    </citation>
    <scope>NUCLEOTIDE SEQUENCE [LARGE SCALE GENOMIC DNA]</scope>
    <source>
        <strain evidence="2 3">DCY110</strain>
    </source>
</reference>
<keyword evidence="1" id="KW-1133">Transmembrane helix</keyword>
<feature type="transmembrane region" description="Helical" evidence="1">
    <location>
        <begin position="111"/>
        <end position="129"/>
    </location>
</feature>
<sequence>MSKYAIPYLTAFVVMVALDMLWLRVIAVDWYKDGMGTLLAEQPNLVAAALFYLLFPAGIVIFGVQLNNPDSGVLHAALIGGLFGFFAYATYDLTNLAVIRNWPLGLSLLDLAWGTTVSAVTSAATKFVSRL</sequence>
<evidence type="ECO:0000313" key="3">
    <source>
        <dbReference type="Proteomes" id="UP000186609"/>
    </source>
</evidence>
<keyword evidence="1" id="KW-0812">Transmembrane</keyword>
<dbReference type="KEGG" id="rhy:RD110_06585"/>
<proteinExistence type="predicted"/>
<keyword evidence="3" id="KW-1185">Reference proteome</keyword>